<dbReference type="EMBL" id="BLAB01000001">
    <property type="protein sequence ID" value="GER93837.1"/>
    <property type="molecule type" value="Genomic_DNA"/>
</dbReference>
<gene>
    <name evidence="8" type="ORF">A45J_1593</name>
</gene>
<evidence type="ECO:0000256" key="6">
    <source>
        <dbReference type="SAM" id="Phobius"/>
    </source>
</evidence>
<feature type="transmembrane region" description="Helical" evidence="6">
    <location>
        <begin position="258"/>
        <end position="279"/>
    </location>
</feature>
<feature type="transmembrane region" description="Helical" evidence="6">
    <location>
        <begin position="316"/>
        <end position="341"/>
    </location>
</feature>
<proteinExistence type="predicted"/>
<feature type="transmembrane region" description="Helical" evidence="6">
    <location>
        <begin position="25"/>
        <end position="48"/>
    </location>
</feature>
<dbReference type="AlphaFoldDB" id="A0A5J4L4V6"/>
<keyword evidence="4 6" id="KW-1133">Transmembrane helix</keyword>
<feature type="domain" description="ABC3 transporter permease C-terminal" evidence="7">
    <location>
        <begin position="285"/>
        <end position="393"/>
    </location>
</feature>
<comment type="caution">
    <text evidence="8">The sequence shown here is derived from an EMBL/GenBank/DDBJ whole genome shotgun (WGS) entry which is preliminary data.</text>
</comment>
<evidence type="ECO:0000256" key="2">
    <source>
        <dbReference type="ARBA" id="ARBA00022475"/>
    </source>
</evidence>
<reference evidence="8" key="1">
    <citation type="submission" date="2019-10" db="EMBL/GenBank/DDBJ databases">
        <title>Metagenomic sequencing of thiosulfate-disproportionating enrichment culture.</title>
        <authorList>
            <person name="Umezawa K."/>
            <person name="Kojima H."/>
            <person name="Fukui M."/>
        </authorList>
    </citation>
    <scope>NUCLEOTIDE SEQUENCE</scope>
    <source>
        <strain evidence="8">45J</strain>
    </source>
</reference>
<evidence type="ECO:0000256" key="4">
    <source>
        <dbReference type="ARBA" id="ARBA00022989"/>
    </source>
</evidence>
<evidence type="ECO:0000259" key="7">
    <source>
        <dbReference type="Pfam" id="PF02687"/>
    </source>
</evidence>
<keyword evidence="3 6" id="KW-0812">Transmembrane</keyword>
<evidence type="ECO:0000256" key="1">
    <source>
        <dbReference type="ARBA" id="ARBA00004651"/>
    </source>
</evidence>
<keyword evidence="2" id="KW-1003">Cell membrane</keyword>
<evidence type="ECO:0000313" key="8">
    <source>
        <dbReference type="EMBL" id="GER93837.1"/>
    </source>
</evidence>
<accession>A0A5J4L4V6</accession>
<dbReference type="PANTHER" id="PTHR30489:SF0">
    <property type="entry name" value="LIPOPROTEIN-RELEASING SYSTEM TRANSMEMBRANE PROTEIN LOLE"/>
    <property type="match status" value="1"/>
</dbReference>
<name>A0A5J4L4V6_9ZZZZ</name>
<evidence type="ECO:0000256" key="5">
    <source>
        <dbReference type="ARBA" id="ARBA00023136"/>
    </source>
</evidence>
<dbReference type="Pfam" id="PF02687">
    <property type="entry name" value="FtsX"/>
    <property type="match status" value="1"/>
</dbReference>
<dbReference type="InterPro" id="IPR051447">
    <property type="entry name" value="Lipoprotein-release_system"/>
</dbReference>
<protein>
    <submittedName>
        <fullName evidence="8">ABC transporter permease</fullName>
    </submittedName>
</protein>
<feature type="transmembrane region" description="Helical" evidence="6">
    <location>
        <begin position="361"/>
        <end position="380"/>
    </location>
</feature>
<keyword evidence="5 6" id="KW-0472">Membrane</keyword>
<organism evidence="8">
    <name type="scientific">hot springs metagenome</name>
    <dbReference type="NCBI Taxonomy" id="433727"/>
    <lineage>
        <taxon>unclassified sequences</taxon>
        <taxon>metagenomes</taxon>
        <taxon>ecological metagenomes</taxon>
    </lineage>
</organism>
<dbReference type="InterPro" id="IPR003838">
    <property type="entry name" value="ABC3_permease_C"/>
</dbReference>
<dbReference type="GO" id="GO:0044874">
    <property type="term" value="P:lipoprotein localization to outer membrane"/>
    <property type="evidence" value="ECO:0007669"/>
    <property type="project" value="TreeGrafter"/>
</dbReference>
<sequence>MKLQRQRNIVDFTISSLMRKKGKNISLFVVYTLIVFMLGSVMFFTYAIRREAAFILQDAPDIVVQRMVAGRHDFMPLKYIDGIRKIKGVSEVKGRLWGYYFDPVAGANYTVMAVDKGIKIADVDMSQLHSKKSYDFSGDLYIDKGSIIIGSGISKVRLANIGDIMPFRSYEGKSLFFKIGGVFSSSSDLVASDLILISKEDFRILFGIKEDYVTDLMVGVRNKREINNIARKITEILPDARPIVRDEILRTYDSVFNWRSGIILTILFGAVMAFVIFAWDKASGLSAEERREIGILKAIGWEASDVIIMKFWEATVVSLTSFLLGVILSYAHVFFFNSYLFEPVLKGWSVLYPEFRLTPFIDFYQIITLFFLTVIPYTAATIIPSWRAATVEPDSVMR</sequence>
<dbReference type="PANTHER" id="PTHR30489">
    <property type="entry name" value="LIPOPROTEIN-RELEASING SYSTEM TRANSMEMBRANE PROTEIN LOLE"/>
    <property type="match status" value="1"/>
</dbReference>
<evidence type="ECO:0000256" key="3">
    <source>
        <dbReference type="ARBA" id="ARBA00022692"/>
    </source>
</evidence>
<dbReference type="GO" id="GO:0098797">
    <property type="term" value="C:plasma membrane protein complex"/>
    <property type="evidence" value="ECO:0007669"/>
    <property type="project" value="TreeGrafter"/>
</dbReference>
<comment type="subcellular location">
    <subcellularLocation>
        <location evidence="1">Cell membrane</location>
        <topology evidence="1">Multi-pass membrane protein</topology>
    </subcellularLocation>
</comment>